<dbReference type="AlphaFoldDB" id="A0A0A9AIQ9"/>
<reference evidence="1" key="1">
    <citation type="submission" date="2014-09" db="EMBL/GenBank/DDBJ databases">
        <authorList>
            <person name="Magalhaes I.L.F."/>
            <person name="Oliveira U."/>
            <person name="Santos F.R."/>
            <person name="Vidigal T.H.D.A."/>
            <person name="Brescovit A.D."/>
            <person name="Santos A.J."/>
        </authorList>
    </citation>
    <scope>NUCLEOTIDE SEQUENCE</scope>
    <source>
        <tissue evidence="1">Shoot tissue taken approximately 20 cm above the soil surface</tissue>
    </source>
</reference>
<proteinExistence type="predicted"/>
<protein>
    <submittedName>
        <fullName evidence="1">Uncharacterized protein</fullName>
    </submittedName>
</protein>
<accession>A0A0A9AIQ9</accession>
<name>A0A0A9AIQ9_ARUDO</name>
<evidence type="ECO:0000313" key="1">
    <source>
        <dbReference type="EMBL" id="JAD51031.1"/>
    </source>
</evidence>
<dbReference type="EMBL" id="GBRH01246864">
    <property type="protein sequence ID" value="JAD51031.1"/>
    <property type="molecule type" value="Transcribed_RNA"/>
</dbReference>
<sequence length="32" mass="3922">MHPKCLDHRITKCIHSVQRLICYFSIPQNIYY</sequence>
<organism evidence="1">
    <name type="scientific">Arundo donax</name>
    <name type="common">Giant reed</name>
    <name type="synonym">Donax arundinaceus</name>
    <dbReference type="NCBI Taxonomy" id="35708"/>
    <lineage>
        <taxon>Eukaryota</taxon>
        <taxon>Viridiplantae</taxon>
        <taxon>Streptophyta</taxon>
        <taxon>Embryophyta</taxon>
        <taxon>Tracheophyta</taxon>
        <taxon>Spermatophyta</taxon>
        <taxon>Magnoliopsida</taxon>
        <taxon>Liliopsida</taxon>
        <taxon>Poales</taxon>
        <taxon>Poaceae</taxon>
        <taxon>PACMAD clade</taxon>
        <taxon>Arundinoideae</taxon>
        <taxon>Arundineae</taxon>
        <taxon>Arundo</taxon>
    </lineage>
</organism>
<reference evidence="1" key="2">
    <citation type="journal article" date="2015" name="Data Brief">
        <title>Shoot transcriptome of the giant reed, Arundo donax.</title>
        <authorList>
            <person name="Barrero R.A."/>
            <person name="Guerrero F.D."/>
            <person name="Moolhuijzen P."/>
            <person name="Goolsby J.A."/>
            <person name="Tidwell J."/>
            <person name="Bellgard S.E."/>
            <person name="Bellgard M.I."/>
        </authorList>
    </citation>
    <scope>NUCLEOTIDE SEQUENCE</scope>
    <source>
        <tissue evidence="1">Shoot tissue taken approximately 20 cm above the soil surface</tissue>
    </source>
</reference>